<evidence type="ECO:0000313" key="2">
    <source>
        <dbReference type="EMBL" id="NDV40288.1"/>
    </source>
</evidence>
<dbReference type="AlphaFoldDB" id="A0A6B2LU06"/>
<proteinExistence type="predicted"/>
<feature type="signal peptide" evidence="1">
    <location>
        <begin position="1"/>
        <end position="21"/>
    </location>
</feature>
<name>A0A6B2LU06_9EUKA</name>
<sequence length="96" mass="11035">MPPLLLLLVFQQACPIGYPQAEQEYYANSGRPLGSTLLRRFGERRAPLHLQILHNIHLPCHLFSFSLSSSRLVRLDTHKQNRSIMQIVGDLWDPLC</sequence>
<keyword evidence="1" id="KW-0732">Signal</keyword>
<protein>
    <recommendedName>
        <fullName evidence="3">Secreted protein</fullName>
    </recommendedName>
</protein>
<accession>A0A6B2LU06</accession>
<organism evidence="2">
    <name type="scientific">Arcella intermedia</name>
    <dbReference type="NCBI Taxonomy" id="1963864"/>
    <lineage>
        <taxon>Eukaryota</taxon>
        <taxon>Amoebozoa</taxon>
        <taxon>Tubulinea</taxon>
        <taxon>Elardia</taxon>
        <taxon>Arcellinida</taxon>
        <taxon>Sphaerothecina</taxon>
        <taxon>Arcellidae</taxon>
        <taxon>Arcella</taxon>
    </lineage>
</organism>
<reference evidence="2" key="1">
    <citation type="journal article" date="2020" name="J. Eukaryot. Microbiol.">
        <title>De novo Sequencing, Assembly and Annotation of the Transcriptome for the Free-Living Testate Amoeba Arcella intermedia.</title>
        <authorList>
            <person name="Ribeiro G.M."/>
            <person name="Porfirio-Sousa A.L."/>
            <person name="Maurer-Alcala X.X."/>
            <person name="Katz L.A."/>
            <person name="Lahr D.J.G."/>
        </authorList>
    </citation>
    <scope>NUCLEOTIDE SEQUENCE</scope>
</reference>
<feature type="chain" id="PRO_5025672541" description="Secreted protein" evidence="1">
    <location>
        <begin position="22"/>
        <end position="96"/>
    </location>
</feature>
<evidence type="ECO:0008006" key="3">
    <source>
        <dbReference type="Google" id="ProtNLM"/>
    </source>
</evidence>
<evidence type="ECO:0000256" key="1">
    <source>
        <dbReference type="SAM" id="SignalP"/>
    </source>
</evidence>
<dbReference type="EMBL" id="GIBP01011319">
    <property type="protein sequence ID" value="NDV40288.1"/>
    <property type="molecule type" value="Transcribed_RNA"/>
</dbReference>